<name>A0A9P7W0M8_9AGAR</name>
<dbReference type="OrthoDB" id="552049at2759"/>
<proteinExistence type="predicted"/>
<reference evidence="2" key="1">
    <citation type="submission" date="2020-11" db="EMBL/GenBank/DDBJ databases">
        <title>Adaptations for nitrogen fixation in a non-lichenized fungal sporocarp promotes dispersal by wood-feeding termites.</title>
        <authorList>
            <consortium name="DOE Joint Genome Institute"/>
            <person name="Koch R.A."/>
            <person name="Yoon G."/>
            <person name="Arayal U."/>
            <person name="Lail K."/>
            <person name="Amirebrahimi M."/>
            <person name="Labutti K."/>
            <person name="Lipzen A."/>
            <person name="Riley R."/>
            <person name="Barry K."/>
            <person name="Henrissat B."/>
            <person name="Grigoriev I.V."/>
            <person name="Herr J.R."/>
            <person name="Aime M.C."/>
        </authorList>
    </citation>
    <scope>NUCLEOTIDE SEQUENCE</scope>
    <source>
        <strain evidence="2">MCA 3950</strain>
    </source>
</reference>
<feature type="chain" id="PRO_5040172253" evidence="1">
    <location>
        <begin position="22"/>
        <end position="190"/>
    </location>
</feature>
<evidence type="ECO:0000313" key="2">
    <source>
        <dbReference type="EMBL" id="KAG7450012.1"/>
    </source>
</evidence>
<evidence type="ECO:0000313" key="3">
    <source>
        <dbReference type="Proteomes" id="UP000812287"/>
    </source>
</evidence>
<dbReference type="Proteomes" id="UP000812287">
    <property type="component" value="Unassembled WGS sequence"/>
</dbReference>
<sequence length="190" mass="20987">MLPLTSLLMITFSTMVLLVLCLPAGEIPDIFGVAVTVTTDDIKKLWKEYNEFGAKESAPGGGYFYSEEVFITIFGGDRFALIIGQIGLAKDMKTTFREAERNELKDYKRRPILSESSGRKDEKGREGRKEGIGVRPFCWCQVLFSGSSILESSTKKGTDPEAGQKPGAQVWHLHSLLPASMTLVSCEATR</sequence>
<organism evidence="2 3">
    <name type="scientific">Guyanagaster necrorhizus</name>
    <dbReference type="NCBI Taxonomy" id="856835"/>
    <lineage>
        <taxon>Eukaryota</taxon>
        <taxon>Fungi</taxon>
        <taxon>Dikarya</taxon>
        <taxon>Basidiomycota</taxon>
        <taxon>Agaricomycotina</taxon>
        <taxon>Agaricomycetes</taxon>
        <taxon>Agaricomycetidae</taxon>
        <taxon>Agaricales</taxon>
        <taxon>Marasmiineae</taxon>
        <taxon>Physalacriaceae</taxon>
        <taxon>Guyanagaster</taxon>
    </lineage>
</organism>
<gene>
    <name evidence="2" type="ORF">BT62DRAFT_917551</name>
</gene>
<evidence type="ECO:0000256" key="1">
    <source>
        <dbReference type="SAM" id="SignalP"/>
    </source>
</evidence>
<keyword evidence="3" id="KW-1185">Reference proteome</keyword>
<comment type="caution">
    <text evidence="2">The sequence shown here is derived from an EMBL/GenBank/DDBJ whole genome shotgun (WGS) entry which is preliminary data.</text>
</comment>
<dbReference type="GeneID" id="66106345"/>
<dbReference type="PANTHER" id="PTHR44924:SF1">
    <property type="entry name" value="DNAJ SUBFAMILY A MEMBER 2"/>
    <property type="match status" value="1"/>
</dbReference>
<dbReference type="AlphaFoldDB" id="A0A9P7W0M8"/>
<dbReference type="PANTHER" id="PTHR44924">
    <property type="entry name" value="DNAJ SUBFAMILY A MEMBER 2"/>
    <property type="match status" value="1"/>
</dbReference>
<keyword evidence="1" id="KW-0732">Signal</keyword>
<dbReference type="RefSeq" id="XP_043043512.1">
    <property type="nucleotide sequence ID" value="XM_043184048.1"/>
</dbReference>
<protein>
    <submittedName>
        <fullName evidence="2">Uncharacterized protein</fullName>
    </submittedName>
</protein>
<dbReference type="EMBL" id="MU250527">
    <property type="protein sequence ID" value="KAG7450012.1"/>
    <property type="molecule type" value="Genomic_DNA"/>
</dbReference>
<feature type="signal peptide" evidence="1">
    <location>
        <begin position="1"/>
        <end position="21"/>
    </location>
</feature>
<accession>A0A9P7W0M8</accession>